<name>A0AAE0AAP1_9ROSI</name>
<dbReference type="Proteomes" id="UP001281410">
    <property type="component" value="Unassembled WGS sequence"/>
</dbReference>
<organism evidence="6 7">
    <name type="scientific">Dipteronia sinensis</name>
    <dbReference type="NCBI Taxonomy" id="43782"/>
    <lineage>
        <taxon>Eukaryota</taxon>
        <taxon>Viridiplantae</taxon>
        <taxon>Streptophyta</taxon>
        <taxon>Embryophyta</taxon>
        <taxon>Tracheophyta</taxon>
        <taxon>Spermatophyta</taxon>
        <taxon>Magnoliopsida</taxon>
        <taxon>eudicotyledons</taxon>
        <taxon>Gunneridae</taxon>
        <taxon>Pentapetalae</taxon>
        <taxon>rosids</taxon>
        <taxon>malvids</taxon>
        <taxon>Sapindales</taxon>
        <taxon>Sapindaceae</taxon>
        <taxon>Hippocastanoideae</taxon>
        <taxon>Acereae</taxon>
        <taxon>Dipteronia</taxon>
    </lineage>
</organism>
<dbReference type="GO" id="GO:0033180">
    <property type="term" value="C:proton-transporting V-type ATPase, V1 domain"/>
    <property type="evidence" value="ECO:0007669"/>
    <property type="project" value="InterPro"/>
</dbReference>
<evidence type="ECO:0000256" key="4">
    <source>
        <dbReference type="ARBA" id="ARBA00023065"/>
    </source>
</evidence>
<comment type="similarity">
    <text evidence="1 5">Belongs to the V-ATPase C subunit family.</text>
</comment>
<dbReference type="GO" id="GO:0046961">
    <property type="term" value="F:proton-transporting ATPase activity, rotational mechanism"/>
    <property type="evidence" value="ECO:0007669"/>
    <property type="project" value="InterPro"/>
</dbReference>
<keyword evidence="4 5" id="KW-0406">Ion transport</keyword>
<evidence type="ECO:0000256" key="3">
    <source>
        <dbReference type="ARBA" id="ARBA00022781"/>
    </source>
</evidence>
<reference evidence="6" key="1">
    <citation type="journal article" date="2023" name="Plant J.">
        <title>Genome sequences and population genomics provide insights into the demographic history, inbreeding, and mutation load of two 'living fossil' tree species of Dipteronia.</title>
        <authorList>
            <person name="Feng Y."/>
            <person name="Comes H.P."/>
            <person name="Chen J."/>
            <person name="Zhu S."/>
            <person name="Lu R."/>
            <person name="Zhang X."/>
            <person name="Li P."/>
            <person name="Qiu J."/>
            <person name="Olsen K.M."/>
            <person name="Qiu Y."/>
        </authorList>
    </citation>
    <scope>NUCLEOTIDE SEQUENCE</scope>
    <source>
        <strain evidence="6">NBL</strain>
    </source>
</reference>
<dbReference type="Pfam" id="PF03223">
    <property type="entry name" value="V-ATPase_C"/>
    <property type="match status" value="1"/>
</dbReference>
<dbReference type="AlphaFoldDB" id="A0AAE0AAP1"/>
<proteinExistence type="inferred from homology"/>
<keyword evidence="3 5" id="KW-0375">Hydrogen ion transport</keyword>
<comment type="caution">
    <text evidence="6">The sequence shown here is derived from an EMBL/GenBank/DDBJ whole genome shotgun (WGS) entry which is preliminary data.</text>
</comment>
<dbReference type="InterPro" id="IPR004907">
    <property type="entry name" value="ATPase_V1-cplx_csu"/>
</dbReference>
<gene>
    <name evidence="6" type="ORF">Dsin_021066</name>
</gene>
<evidence type="ECO:0000256" key="5">
    <source>
        <dbReference type="RuleBase" id="RU364010"/>
    </source>
</evidence>
<evidence type="ECO:0000313" key="7">
    <source>
        <dbReference type="Proteomes" id="UP001281410"/>
    </source>
</evidence>
<comment type="function">
    <text evidence="5">Subunit of the V1 complex of vacuolar(H+)-ATPase (V-ATPase), a multisubunit enzyme composed of a peripheral complex (V1) that hydrolyzes ATP and a membrane integral complex (V0) that translocates protons. V-ATPase is responsible for acidifying and maintaining the pH of intracellular compartments and in some cell types, is targeted to the plasma membrane, where it is responsible for acidifying the extracellular environment. Subunit C is necessary for the assembly of the catalytic sector of the enzyme and is likely to have a specific function in its catalytic activity.</text>
</comment>
<evidence type="ECO:0000256" key="1">
    <source>
        <dbReference type="ARBA" id="ARBA00006138"/>
    </source>
</evidence>
<evidence type="ECO:0000313" key="6">
    <source>
        <dbReference type="EMBL" id="KAK3207020.1"/>
    </source>
</evidence>
<protein>
    <recommendedName>
        <fullName evidence="5">V-type proton ATPase subunit C</fullName>
    </recommendedName>
</protein>
<dbReference type="InterPro" id="IPR036132">
    <property type="entry name" value="Vac_ATP_synth_c_sf"/>
</dbReference>
<keyword evidence="7" id="KW-1185">Reference proteome</keyword>
<keyword evidence="2 5" id="KW-0813">Transport</keyword>
<accession>A0AAE0AAP1</accession>
<dbReference type="Gene3D" id="1.20.1460.10">
    <property type="entry name" value="subunit c (vma5p) of the yeast v-atpase, domain 2"/>
    <property type="match status" value="1"/>
</dbReference>
<comment type="subunit">
    <text evidence="5">V-ATPase is a heteromultimeric enzyme composed of a peripheral catalytic V1 complex (components A to H) attached to an integral membrane V0 proton pore complex.</text>
</comment>
<dbReference type="EMBL" id="JANJYJ010000006">
    <property type="protein sequence ID" value="KAK3207020.1"/>
    <property type="molecule type" value="Genomic_DNA"/>
</dbReference>
<evidence type="ECO:0000256" key="2">
    <source>
        <dbReference type="ARBA" id="ARBA00022448"/>
    </source>
</evidence>
<dbReference type="SUPFAM" id="SSF118203">
    <property type="entry name" value="Vacuolar ATP synthase subunit C"/>
    <property type="match status" value="1"/>
</dbReference>
<sequence>MCSQIALLRESLTRSDDRLRILRGFVWDDPKYPAMSTLREIVDDIHTQVLEIEDDLKDQVNYWEGAWELIKEFKDSGSTRQQVT</sequence>